<protein>
    <submittedName>
        <fullName evidence="8">MFS transporter</fullName>
    </submittedName>
</protein>
<organism evidence="8 9">
    <name type="scientific">Novosphingobium mangrovi</name>
    <name type="common">ex Huang et al. 2023</name>
    <dbReference type="NCBI Taxonomy" id="2976432"/>
    <lineage>
        <taxon>Bacteria</taxon>
        <taxon>Pseudomonadati</taxon>
        <taxon>Pseudomonadota</taxon>
        <taxon>Alphaproteobacteria</taxon>
        <taxon>Sphingomonadales</taxon>
        <taxon>Sphingomonadaceae</taxon>
        <taxon>Novosphingobium</taxon>
    </lineage>
</organism>
<evidence type="ECO:0000256" key="3">
    <source>
        <dbReference type="ARBA" id="ARBA00022692"/>
    </source>
</evidence>
<evidence type="ECO:0000313" key="8">
    <source>
        <dbReference type="EMBL" id="MCT2401449.1"/>
    </source>
</evidence>
<dbReference type="InterPro" id="IPR044770">
    <property type="entry name" value="MFS_spinster-like"/>
</dbReference>
<dbReference type="InterPro" id="IPR011701">
    <property type="entry name" value="MFS"/>
</dbReference>
<keyword evidence="5 6" id="KW-0472">Membrane</keyword>
<evidence type="ECO:0000256" key="1">
    <source>
        <dbReference type="ARBA" id="ARBA00004141"/>
    </source>
</evidence>
<dbReference type="Pfam" id="PF07690">
    <property type="entry name" value="MFS_1"/>
    <property type="match status" value="1"/>
</dbReference>
<evidence type="ECO:0000313" key="9">
    <source>
        <dbReference type="Proteomes" id="UP001165583"/>
    </source>
</evidence>
<evidence type="ECO:0000256" key="2">
    <source>
        <dbReference type="ARBA" id="ARBA00022448"/>
    </source>
</evidence>
<dbReference type="Gene3D" id="1.20.1250.20">
    <property type="entry name" value="MFS general substrate transporter like domains"/>
    <property type="match status" value="1"/>
</dbReference>
<keyword evidence="2" id="KW-0813">Transport</keyword>
<name>A0ABT2I9J2_9SPHN</name>
<comment type="caution">
    <text evidence="8">The sequence shown here is derived from an EMBL/GenBank/DDBJ whole genome shotgun (WGS) entry which is preliminary data.</text>
</comment>
<evidence type="ECO:0000256" key="5">
    <source>
        <dbReference type="ARBA" id="ARBA00023136"/>
    </source>
</evidence>
<feature type="transmembrane region" description="Helical" evidence="6">
    <location>
        <begin position="244"/>
        <end position="263"/>
    </location>
</feature>
<feature type="transmembrane region" description="Helical" evidence="6">
    <location>
        <begin position="283"/>
        <end position="304"/>
    </location>
</feature>
<feature type="transmembrane region" description="Helical" evidence="6">
    <location>
        <begin position="56"/>
        <end position="81"/>
    </location>
</feature>
<reference evidence="8" key="1">
    <citation type="submission" date="2022-09" db="EMBL/GenBank/DDBJ databases">
        <title>Novosphingobium sp. Nov., a polycyclic aromatic hydrocarbon-degrading bacterium isolated form mangrove sediments in HongKong.</title>
        <authorList>
            <person name="Hu Z."/>
        </authorList>
    </citation>
    <scope>NUCLEOTIDE SEQUENCE</scope>
    <source>
        <strain evidence="8">HK4-1</strain>
    </source>
</reference>
<dbReference type="InterPro" id="IPR020846">
    <property type="entry name" value="MFS_dom"/>
</dbReference>
<dbReference type="PROSITE" id="PS50850">
    <property type="entry name" value="MFS"/>
    <property type="match status" value="1"/>
</dbReference>
<feature type="transmembrane region" description="Helical" evidence="6">
    <location>
        <begin position="343"/>
        <end position="366"/>
    </location>
</feature>
<sequence length="466" mass="50623">MENQIDRDGGRAASGYRYGWYTTAVLMVGYTFSFLDRQILNLMVGPIKADLGISDVQFAILTGGAFGIFYTIMGLPIGWLADRYPRKWIISGGIAAWSLMTAMCGLARTFPQLVLARIGVGVGEATLSPSAHSMLSDLFDKTRLPKAMSLYTIGIYIGAGIAMIVGGTVVGMIDRTPDVVLPVLGHMRSWHMVFIAVGLPGLLVALWVATLREPKRMLRRDETEELTTQGFSLRRIWAFLSDQPLMSVSLFLGAATFSVLSYTDNWFPELFIRSWGWGPQRTGLVIGSVSLIAGPLGMLSAGWWSSRMIARGQADGCLRLTAYAAAAIAGPAVLMPLMPNPMLMAILVVPIKFLGGFTPVLIPAAIQMIAPVELRAQLGAFFMFTVGIVGVSFGPILPAVLNDYVFHDEMALHYSLALTAAVVAPLAFVLLSIGMRQYRERLAVLERSEAAARKGGPLAIRCLQRR</sequence>
<feature type="transmembrane region" description="Helical" evidence="6">
    <location>
        <begin position="378"/>
        <end position="400"/>
    </location>
</feature>
<accession>A0ABT2I9J2</accession>
<feature type="transmembrane region" description="Helical" evidence="6">
    <location>
        <begin position="18"/>
        <end position="35"/>
    </location>
</feature>
<dbReference type="EMBL" id="JANZXA010000014">
    <property type="protein sequence ID" value="MCT2401449.1"/>
    <property type="molecule type" value="Genomic_DNA"/>
</dbReference>
<feature type="transmembrane region" description="Helical" evidence="6">
    <location>
        <begin position="150"/>
        <end position="170"/>
    </location>
</feature>
<keyword evidence="9" id="KW-1185">Reference proteome</keyword>
<feature type="transmembrane region" description="Helical" evidence="6">
    <location>
        <begin position="412"/>
        <end position="433"/>
    </location>
</feature>
<dbReference type="CDD" id="cd17328">
    <property type="entry name" value="MFS_spinster_like"/>
    <property type="match status" value="1"/>
</dbReference>
<feature type="transmembrane region" description="Helical" evidence="6">
    <location>
        <begin position="190"/>
        <end position="210"/>
    </location>
</feature>
<dbReference type="SUPFAM" id="SSF103473">
    <property type="entry name" value="MFS general substrate transporter"/>
    <property type="match status" value="1"/>
</dbReference>
<dbReference type="Proteomes" id="UP001165583">
    <property type="component" value="Unassembled WGS sequence"/>
</dbReference>
<comment type="subcellular location">
    <subcellularLocation>
        <location evidence="1">Membrane</location>
        <topology evidence="1">Multi-pass membrane protein</topology>
    </subcellularLocation>
</comment>
<feature type="transmembrane region" description="Helical" evidence="6">
    <location>
        <begin position="316"/>
        <end position="337"/>
    </location>
</feature>
<dbReference type="PANTHER" id="PTHR23505:SF79">
    <property type="entry name" value="PROTEIN SPINSTER"/>
    <property type="match status" value="1"/>
</dbReference>
<dbReference type="PANTHER" id="PTHR23505">
    <property type="entry name" value="SPINSTER"/>
    <property type="match status" value="1"/>
</dbReference>
<dbReference type="RefSeq" id="WP_260047476.1">
    <property type="nucleotide sequence ID" value="NZ_JANZXA010000014.1"/>
</dbReference>
<dbReference type="InterPro" id="IPR036259">
    <property type="entry name" value="MFS_trans_sf"/>
</dbReference>
<feature type="domain" description="Major facilitator superfamily (MFS) profile" evidence="7">
    <location>
        <begin position="22"/>
        <end position="439"/>
    </location>
</feature>
<keyword evidence="4 6" id="KW-1133">Transmembrane helix</keyword>
<evidence type="ECO:0000259" key="7">
    <source>
        <dbReference type="PROSITE" id="PS50850"/>
    </source>
</evidence>
<evidence type="ECO:0000256" key="6">
    <source>
        <dbReference type="SAM" id="Phobius"/>
    </source>
</evidence>
<keyword evidence="3 6" id="KW-0812">Transmembrane</keyword>
<evidence type="ECO:0000256" key="4">
    <source>
        <dbReference type="ARBA" id="ARBA00022989"/>
    </source>
</evidence>
<proteinExistence type="predicted"/>
<gene>
    <name evidence="8" type="ORF">NZK81_18005</name>
</gene>